<gene>
    <name evidence="2" type="ORF">J0I24_09795</name>
</gene>
<accession>A0A8I1MXW8</accession>
<dbReference type="RefSeq" id="WP_172979019.1">
    <property type="nucleotide sequence ID" value="NZ_JAFKMR010000019.1"/>
</dbReference>
<reference evidence="2" key="1">
    <citation type="submission" date="2021-02" db="EMBL/GenBank/DDBJ databases">
        <title>Thiocyanate and organic carbon inputs drive convergent selection for specific autotrophic Afipia and Thiobacillus strains within complex microbiomes.</title>
        <authorList>
            <person name="Huddy R.J."/>
            <person name="Sachdeva R."/>
            <person name="Kadzinga F."/>
            <person name="Kantor R.S."/>
            <person name="Harrison S.T.L."/>
            <person name="Banfield J.F."/>
        </authorList>
    </citation>
    <scope>NUCLEOTIDE SEQUENCE</scope>
    <source>
        <strain evidence="2">SCN18_13_7_16_R3_B_64_19</strain>
    </source>
</reference>
<evidence type="ECO:0000259" key="1">
    <source>
        <dbReference type="Pfam" id="PF13454"/>
    </source>
</evidence>
<name>A0A8I1MXW8_THIA3</name>
<dbReference type="Pfam" id="PF13454">
    <property type="entry name" value="NAD_binding_9"/>
    <property type="match status" value="1"/>
</dbReference>
<dbReference type="AlphaFoldDB" id="A0A8I1MXW8"/>
<proteinExistence type="predicted"/>
<protein>
    <submittedName>
        <fullName evidence="2">FAD/NAD(P)-binding protein</fullName>
    </submittedName>
</protein>
<feature type="domain" description="FAD-dependent urate hydroxylase HpyO/Asp monooxygenase CreE-like FAD/NAD(P)-binding" evidence="1">
    <location>
        <begin position="25"/>
        <end position="189"/>
    </location>
</feature>
<dbReference type="InterPro" id="IPR036188">
    <property type="entry name" value="FAD/NAD-bd_sf"/>
</dbReference>
<dbReference type="PANTHER" id="PTHR40254">
    <property type="entry name" value="BLR0577 PROTEIN"/>
    <property type="match status" value="1"/>
</dbReference>
<dbReference type="EMBL" id="JAFKMR010000019">
    <property type="protein sequence ID" value="MBN8744586.1"/>
    <property type="molecule type" value="Genomic_DNA"/>
</dbReference>
<dbReference type="PANTHER" id="PTHR40254:SF1">
    <property type="entry name" value="BLR0577 PROTEIN"/>
    <property type="match status" value="1"/>
</dbReference>
<evidence type="ECO:0000313" key="3">
    <source>
        <dbReference type="Proteomes" id="UP000664800"/>
    </source>
</evidence>
<sequence>MKLDISQRDCEGISDEEAFVAHRIAIVGSGPRGLSVLERITARVLLEGLQRPLQLYLIDSVQVGCGRIWRTDQPDWFVMNTVADEVSAFSGPWTEGPARPGAGPSLAQWWQARDPAYPGPNSYAPRALYGHYMLYVLETIELSLRLLGVPLHKVSARVEALRSHADGCQLSLSTDVTLDVHRVVLTTGHSQHDLEPLHQSFSEFADATAGIRYLAGDSAADMPLEEIAPGTPVGILGLGLSFFDVLASLTLGRGGRFVNGGNDGLEYVSSGREPALYAGSRSGLCIPARGKNQKHPNYRLRPAIFTMERVLAMRQNCHIDFREQILPLLMAEVNLVYCETTLRRSAGDAAAARFRQLALQLPTPTSKIIVALARTLGDSAINALDLDALAYPFSDTRFTSPEHFESILLRHLREDVAHAQCGNVDSPLKAALDVIRDTRGLIRAAVDFGGLTPTSHEKDFLKWYVPRSNMLSAGPPLVRLQQVVALIRSGVLRIVGPDVRVVPWPATGRYVMTSSQVDSSEVEVDVLIDARIPIPNLATDRSSLAQHLVNQGIWTPFVNRGTSHDEVLVTGGVAVTPPPFHPLDRNQRPNHNLYVLGIPTEHTRWFMHAGSSRPGFWTDFVVDADAIAADALRPARATLIPHPRDDQQLLNQAVGVFL</sequence>
<evidence type="ECO:0000313" key="2">
    <source>
        <dbReference type="EMBL" id="MBN8744586.1"/>
    </source>
</evidence>
<organism evidence="2 3">
    <name type="scientific">Thiomonas arsenitoxydans (strain DSM 22701 / CIP 110005 / 3As)</name>
    <dbReference type="NCBI Taxonomy" id="426114"/>
    <lineage>
        <taxon>Bacteria</taxon>
        <taxon>Pseudomonadati</taxon>
        <taxon>Pseudomonadota</taxon>
        <taxon>Betaproteobacteria</taxon>
        <taxon>Burkholderiales</taxon>
        <taxon>Thiomonas</taxon>
    </lineage>
</organism>
<dbReference type="Proteomes" id="UP000664800">
    <property type="component" value="Unassembled WGS sequence"/>
</dbReference>
<dbReference type="InterPro" id="IPR038732">
    <property type="entry name" value="HpyO/CreE_NAD-binding"/>
</dbReference>
<dbReference type="SUPFAM" id="SSF51905">
    <property type="entry name" value="FAD/NAD(P)-binding domain"/>
    <property type="match status" value="1"/>
</dbReference>
<comment type="caution">
    <text evidence="2">The sequence shown here is derived from an EMBL/GenBank/DDBJ whole genome shotgun (WGS) entry which is preliminary data.</text>
</comment>
<dbReference type="InterPro" id="IPR052189">
    <property type="entry name" value="L-asp_N-monooxygenase_NS-form"/>
</dbReference>